<sequence length="153" mass="16475">MSAMASSDGGNKPKRGTHVAAAIAGAASVAVAAYLGISSGEHVESEHDATSKSSDVCPVDSLPKEADEVIDSILSGGPYEYPQDDGSHFGNYERLLPEQSSNYYREYTVETPGLHHRGERRIVVGGGTETDPDTWYYTADHYESFCEIPDAED</sequence>
<gene>
    <name evidence="3" type="primary">rnaSA</name>
    <name evidence="3" type="ORF">CPPEL_03425</name>
</gene>
<dbReference type="InterPro" id="IPR016191">
    <property type="entry name" value="Ribonuclease/ribotoxin"/>
</dbReference>
<keyword evidence="4" id="KW-1185">Reference proteome</keyword>
<dbReference type="EC" id="3.1.27.3" evidence="3"/>
<dbReference type="OrthoDB" id="5326845at2"/>
<dbReference type="AlphaFoldDB" id="A0A3G6IT96"/>
<dbReference type="GO" id="GO:0003723">
    <property type="term" value="F:RNA binding"/>
    <property type="evidence" value="ECO:0007669"/>
    <property type="project" value="InterPro"/>
</dbReference>
<dbReference type="Pfam" id="PF00545">
    <property type="entry name" value="Ribonuclease"/>
    <property type="match status" value="1"/>
</dbReference>
<accession>A0A3G6IT96</accession>
<evidence type="ECO:0000313" key="4">
    <source>
        <dbReference type="Proteomes" id="UP000271426"/>
    </source>
</evidence>
<dbReference type="GO" id="GO:0004521">
    <property type="term" value="F:RNA endonuclease activity"/>
    <property type="evidence" value="ECO:0007669"/>
    <property type="project" value="InterPro"/>
</dbReference>
<dbReference type="Gene3D" id="3.10.450.30">
    <property type="entry name" value="Microbial ribonucleases"/>
    <property type="match status" value="1"/>
</dbReference>
<proteinExistence type="predicted"/>
<organism evidence="3 4">
    <name type="scientific">Corynebacterium pseudopelargi</name>
    <dbReference type="NCBI Taxonomy" id="2080757"/>
    <lineage>
        <taxon>Bacteria</taxon>
        <taxon>Bacillati</taxon>
        <taxon>Actinomycetota</taxon>
        <taxon>Actinomycetes</taxon>
        <taxon>Mycobacteriales</taxon>
        <taxon>Corynebacteriaceae</taxon>
        <taxon>Corynebacterium</taxon>
    </lineage>
</organism>
<evidence type="ECO:0000256" key="2">
    <source>
        <dbReference type="ARBA" id="ARBA00022801"/>
    </source>
</evidence>
<dbReference type="KEGG" id="cpso:CPPEL_03425"/>
<dbReference type="SUPFAM" id="SSF53933">
    <property type="entry name" value="Microbial ribonucleases"/>
    <property type="match status" value="1"/>
</dbReference>
<evidence type="ECO:0000313" key="3">
    <source>
        <dbReference type="EMBL" id="AZA08816.1"/>
    </source>
</evidence>
<reference evidence="3 4" key="1">
    <citation type="submission" date="2018-11" db="EMBL/GenBank/DDBJ databases">
        <authorList>
            <person name="Kleinhagauer T."/>
            <person name="Glaeser S.P."/>
            <person name="Spergser J."/>
            <person name="Ruckert C."/>
            <person name="Kaempfer P."/>
            <person name="Busse H.-J."/>
        </authorList>
    </citation>
    <scope>NUCLEOTIDE SEQUENCE [LARGE SCALE GENOMIC DNA]</scope>
    <source>
        <strain evidence="3 4">812CH</strain>
    </source>
</reference>
<evidence type="ECO:0000256" key="1">
    <source>
        <dbReference type="ARBA" id="ARBA00022722"/>
    </source>
</evidence>
<dbReference type="Proteomes" id="UP000271426">
    <property type="component" value="Chromosome"/>
</dbReference>
<dbReference type="EMBL" id="CP033898">
    <property type="protein sequence ID" value="AZA08816.1"/>
    <property type="molecule type" value="Genomic_DNA"/>
</dbReference>
<protein>
    <submittedName>
        <fullName evidence="3">Guanyl-specific ribonuclease Sa</fullName>
        <ecNumber evidence="3">3.1.27.3</ecNumber>
    </submittedName>
</protein>
<dbReference type="InterPro" id="IPR000026">
    <property type="entry name" value="N1-like"/>
</dbReference>
<keyword evidence="1" id="KW-0540">Nuclease</keyword>
<name>A0A3G6IT96_9CORY</name>
<keyword evidence="2 3" id="KW-0378">Hydrolase</keyword>
<dbReference type="GO" id="GO:0016787">
    <property type="term" value="F:hydrolase activity"/>
    <property type="evidence" value="ECO:0007669"/>
    <property type="project" value="UniProtKB-KW"/>
</dbReference>